<dbReference type="EMBL" id="QOQW01000028">
    <property type="protein sequence ID" value="RCK78061.1"/>
    <property type="molecule type" value="Genomic_DNA"/>
</dbReference>
<keyword evidence="1" id="KW-0175">Coiled coil</keyword>
<reference evidence="2 3" key="1">
    <citation type="submission" date="2018-05" db="EMBL/GenBank/DDBJ databases">
        <title>A metagenomic window into the 2 km-deep terrestrial subsurface aquifer revealed taxonomically and functionally diverse microbial community comprising novel uncultured bacterial lineages.</title>
        <authorList>
            <person name="Kadnikov V.V."/>
            <person name="Mardanov A.V."/>
            <person name="Beletsky A.V."/>
            <person name="Banks D."/>
            <person name="Pimenov N.V."/>
            <person name="Frank Y.A."/>
            <person name="Karnachuk O.V."/>
            <person name="Ravin N.V."/>
        </authorList>
    </citation>
    <scope>NUCLEOTIDE SEQUENCE [LARGE SCALE GENOMIC DNA]</scope>
    <source>
        <strain evidence="2">BY5</strain>
    </source>
</reference>
<comment type="caution">
    <text evidence="2">The sequence shown here is derived from an EMBL/GenBank/DDBJ whole genome shotgun (WGS) entry which is preliminary data.</text>
</comment>
<gene>
    <name evidence="2" type="ORF">OZSIB_1837</name>
</gene>
<accession>A0A367ZL06</accession>
<dbReference type="Proteomes" id="UP000252355">
    <property type="component" value="Unassembled WGS sequence"/>
</dbReference>
<evidence type="ECO:0000313" key="2">
    <source>
        <dbReference type="EMBL" id="RCK78061.1"/>
    </source>
</evidence>
<protein>
    <submittedName>
        <fullName evidence="2">Uncharacterized protein</fullName>
    </submittedName>
</protein>
<proteinExistence type="predicted"/>
<name>A0A367ZL06_9BACT</name>
<evidence type="ECO:0000313" key="3">
    <source>
        <dbReference type="Proteomes" id="UP000252355"/>
    </source>
</evidence>
<feature type="coiled-coil region" evidence="1">
    <location>
        <begin position="27"/>
        <end position="79"/>
    </location>
</feature>
<evidence type="ECO:0000256" key="1">
    <source>
        <dbReference type="SAM" id="Coils"/>
    </source>
</evidence>
<dbReference type="AlphaFoldDB" id="A0A367ZL06"/>
<sequence>MGTLIPLFNRKRTPTKAPLTPEQALRVKLLTNSLEALKREERAIEEAITTKCRDEIERLNAIDSQMHKLKSELEELSGLPWPGPSCSKG</sequence>
<organism evidence="2 3">
    <name type="scientific">Candidatus Ozemobacter sibiricus</name>
    <dbReference type="NCBI Taxonomy" id="2268124"/>
    <lineage>
        <taxon>Bacteria</taxon>
        <taxon>Candidatus Ozemobacteria</taxon>
        <taxon>Candidatus Ozemobacterales</taxon>
        <taxon>Candidatus Ozemobacteraceae</taxon>
        <taxon>Candidatus Ozemobacter</taxon>
    </lineage>
</organism>